<dbReference type="Pfam" id="PF13883">
    <property type="entry name" value="CREG_beta-barrel"/>
    <property type="match status" value="1"/>
</dbReference>
<protein>
    <recommendedName>
        <fullName evidence="2">CREG-like beta-barrel domain-containing protein</fullName>
    </recommendedName>
</protein>
<feature type="domain" description="CREG-like beta-barrel" evidence="2">
    <location>
        <begin position="42"/>
        <end position="203"/>
    </location>
</feature>
<dbReference type="SUPFAM" id="SSF50475">
    <property type="entry name" value="FMN-binding split barrel"/>
    <property type="match status" value="1"/>
</dbReference>
<dbReference type="InterPro" id="IPR012349">
    <property type="entry name" value="Split_barrel_FMN-bd"/>
</dbReference>
<dbReference type="InterPro" id="IPR055343">
    <property type="entry name" value="CREG_beta-barrel"/>
</dbReference>
<reference evidence="3" key="2">
    <citation type="journal article" date="2023" name="Microbiol Resour">
        <title>Decontamination and Annotation of the Draft Genome Sequence of the Oomycete Lagenidium giganteum ARSEF 373.</title>
        <authorList>
            <person name="Morgan W.R."/>
            <person name="Tartar A."/>
        </authorList>
    </citation>
    <scope>NUCLEOTIDE SEQUENCE</scope>
    <source>
        <strain evidence="3">ARSEF 373</strain>
    </source>
</reference>
<dbReference type="AlphaFoldDB" id="A0AAV2YCI9"/>
<dbReference type="PANTHER" id="PTHR13343">
    <property type="entry name" value="CREG1 PROTEIN"/>
    <property type="match status" value="1"/>
</dbReference>
<organism evidence="3 4">
    <name type="scientific">Lagenidium giganteum</name>
    <dbReference type="NCBI Taxonomy" id="4803"/>
    <lineage>
        <taxon>Eukaryota</taxon>
        <taxon>Sar</taxon>
        <taxon>Stramenopiles</taxon>
        <taxon>Oomycota</taxon>
        <taxon>Peronosporomycetes</taxon>
        <taxon>Pythiales</taxon>
        <taxon>Pythiaceae</taxon>
    </lineage>
</organism>
<dbReference type="EMBL" id="DAKRPA010000340">
    <property type="protein sequence ID" value="DAZ93155.1"/>
    <property type="molecule type" value="Genomic_DNA"/>
</dbReference>
<feature type="chain" id="PRO_5043651774" description="CREG-like beta-barrel domain-containing protein" evidence="1">
    <location>
        <begin position="27"/>
        <end position="207"/>
    </location>
</feature>
<accession>A0AAV2YCI9</accession>
<dbReference type="PANTHER" id="PTHR13343:SF17">
    <property type="entry name" value="CELLULAR REPRESSOR OF E1A-STIMULATED GENES, ISOFORM A"/>
    <property type="match status" value="1"/>
</dbReference>
<name>A0AAV2YCI9_9STRA</name>
<evidence type="ECO:0000313" key="3">
    <source>
        <dbReference type="EMBL" id="DAZ93155.1"/>
    </source>
</evidence>
<evidence type="ECO:0000256" key="1">
    <source>
        <dbReference type="SAM" id="SignalP"/>
    </source>
</evidence>
<feature type="signal peptide" evidence="1">
    <location>
        <begin position="1"/>
        <end position="26"/>
    </location>
</feature>
<reference evidence="3" key="1">
    <citation type="submission" date="2022-11" db="EMBL/GenBank/DDBJ databases">
        <authorList>
            <person name="Morgan W.R."/>
            <person name="Tartar A."/>
        </authorList>
    </citation>
    <scope>NUCLEOTIDE SEQUENCE</scope>
    <source>
        <strain evidence="3">ARSEF 373</strain>
    </source>
</reference>
<evidence type="ECO:0000259" key="2">
    <source>
        <dbReference type="Pfam" id="PF13883"/>
    </source>
</evidence>
<evidence type="ECO:0000313" key="4">
    <source>
        <dbReference type="Proteomes" id="UP001146120"/>
    </source>
</evidence>
<dbReference type="Proteomes" id="UP001146120">
    <property type="component" value="Unassembled WGS sequence"/>
</dbReference>
<proteinExistence type="predicted"/>
<keyword evidence="1" id="KW-0732">Signal</keyword>
<gene>
    <name evidence="3" type="ORF">N0F65_006354</name>
</gene>
<sequence length="207" mass="22778">MTTMTKSMTTLLLLLLLSLSSLQCEGRRNVMGLTRLQSAAPDKHARHARILVHTASWATISTISDKNGGPFGHIVSYSDGVGEAASASTGEVFFYMTTMDETANNLAKNPRGAVSISMAQDAPCKNDVQDPTCWKLTLLGDIVPVEAGDAYDHALDALFSRHPQMKYWPRNHAFQPYVLKLKEAILLDFYGGAKHITPEDYYSVQLD</sequence>
<dbReference type="Gene3D" id="2.30.110.10">
    <property type="entry name" value="Electron Transport, Fmn-binding Protein, Chain A"/>
    <property type="match status" value="1"/>
</dbReference>
<keyword evidence="4" id="KW-1185">Reference proteome</keyword>
<comment type="caution">
    <text evidence="3">The sequence shown here is derived from an EMBL/GenBank/DDBJ whole genome shotgun (WGS) entry which is preliminary data.</text>
</comment>
<dbReference type="GO" id="GO:0005737">
    <property type="term" value="C:cytoplasm"/>
    <property type="evidence" value="ECO:0007669"/>
    <property type="project" value="UniProtKB-ARBA"/>
</dbReference>